<proteinExistence type="predicted"/>
<protein>
    <submittedName>
        <fullName evidence="2">Uncharacterized protein</fullName>
    </submittedName>
</protein>
<feature type="region of interest" description="Disordered" evidence="1">
    <location>
        <begin position="59"/>
        <end position="119"/>
    </location>
</feature>
<evidence type="ECO:0000256" key="1">
    <source>
        <dbReference type="SAM" id="MobiDB-lite"/>
    </source>
</evidence>
<accession>A0A8S5NNS1</accession>
<dbReference type="EMBL" id="BK015217">
    <property type="protein sequence ID" value="DAD96461.1"/>
    <property type="molecule type" value="Genomic_DNA"/>
</dbReference>
<sequence length="156" mass="17930">MKLKVKDSKGRILRVSDDCVNDADEKDEELSKADVKKLKRLLPHLDDLLQLLEIEEQEHDKDFAGDEIDSDMDIDVEEKEEKKDEKVEDDADIEAEADDYEEEADEDFTQNVKPVHDSKKSFGACERRKVTDSVDTDIEQDNEIALAWAKRYNGGN</sequence>
<name>A0A8S5NNS1_9CAUD</name>
<feature type="compositionally biased region" description="Acidic residues" evidence="1">
    <location>
        <begin position="65"/>
        <end position="78"/>
    </location>
</feature>
<reference evidence="2" key="1">
    <citation type="journal article" date="2021" name="Proc. Natl. Acad. Sci. U.S.A.">
        <title>A Catalog of Tens of Thousands of Viruses from Human Metagenomes Reveals Hidden Associations with Chronic Diseases.</title>
        <authorList>
            <person name="Tisza M.J."/>
            <person name="Buck C.B."/>
        </authorList>
    </citation>
    <scope>NUCLEOTIDE SEQUENCE</scope>
    <source>
        <strain evidence="2">Ctj3P51</strain>
    </source>
</reference>
<evidence type="ECO:0000313" key="2">
    <source>
        <dbReference type="EMBL" id="DAD96461.1"/>
    </source>
</evidence>
<feature type="compositionally biased region" description="Acidic residues" evidence="1">
    <location>
        <begin position="87"/>
        <end position="108"/>
    </location>
</feature>
<organism evidence="2">
    <name type="scientific">Myoviridae sp. ctj3P51</name>
    <dbReference type="NCBI Taxonomy" id="2826687"/>
    <lineage>
        <taxon>Viruses</taxon>
        <taxon>Duplodnaviria</taxon>
        <taxon>Heunggongvirae</taxon>
        <taxon>Uroviricota</taxon>
        <taxon>Caudoviricetes</taxon>
    </lineage>
</organism>